<protein>
    <submittedName>
        <fullName evidence="2">Unnamed protein product</fullName>
    </submittedName>
</protein>
<feature type="compositionally biased region" description="Low complexity" evidence="1">
    <location>
        <begin position="93"/>
        <end position="102"/>
    </location>
</feature>
<feature type="compositionally biased region" description="Low complexity" evidence="1">
    <location>
        <begin position="113"/>
        <end position="124"/>
    </location>
</feature>
<feature type="compositionally biased region" description="Gly residues" evidence="1">
    <location>
        <begin position="103"/>
        <end position="112"/>
    </location>
</feature>
<keyword evidence="3" id="KW-1185">Reference proteome</keyword>
<dbReference type="AlphaFoldDB" id="A0A9W6XTD7"/>
<reference evidence="2" key="1">
    <citation type="submission" date="2023-04" db="EMBL/GenBank/DDBJ databases">
        <title>Phytophthora fragariaefolia NBRC 109709.</title>
        <authorList>
            <person name="Ichikawa N."/>
            <person name="Sato H."/>
            <person name="Tonouchi N."/>
        </authorList>
    </citation>
    <scope>NUCLEOTIDE SEQUENCE</scope>
    <source>
        <strain evidence="2">NBRC 109709</strain>
    </source>
</reference>
<feature type="region of interest" description="Disordered" evidence="1">
    <location>
        <begin position="67"/>
        <end position="257"/>
    </location>
</feature>
<name>A0A9W6XTD7_9STRA</name>
<gene>
    <name evidence="2" type="ORF">Pfra01_001715800</name>
</gene>
<dbReference type="OrthoDB" id="88877at2759"/>
<feature type="compositionally biased region" description="Basic and acidic residues" evidence="1">
    <location>
        <begin position="199"/>
        <end position="211"/>
    </location>
</feature>
<sequence length="351" mass="38257">MIRDHTSQCIFEHGVLAFCLAMAPNLLPYLSNFLRPGSPPTVGSIIQPISRRSNKQRSQRKILTVKQLMSDTADTPSQVPTRGTPPRRPVQPPDTTSLEAGASGSGGAGGSRGATSGSTAEAGAPQRDVSKPPTDPGDTSMDRGGDERSEPEQDSSGWELTAHKGSLGTCERQPGSPKWLDHPDHGECGAQPGPYVFSKDADSDEEHKDVEDPGSNGGSKDTPFDFSQDPAPPSTPRTPTTEDAMDPQESLALTEQDPREALAYHAVVWDKQRRDLQMAMRSGLDYTDAFELVTEDNVAHTQFPVGKLTVMLVWMMYWGKLDQTPCAKYVPSWCYKKAESHLEKLNDPPER</sequence>
<dbReference type="Proteomes" id="UP001165121">
    <property type="component" value="Unassembled WGS sequence"/>
</dbReference>
<proteinExistence type="predicted"/>
<dbReference type="EMBL" id="BSXT01001979">
    <property type="protein sequence ID" value="GMF46531.1"/>
    <property type="molecule type" value="Genomic_DNA"/>
</dbReference>
<evidence type="ECO:0000313" key="3">
    <source>
        <dbReference type="Proteomes" id="UP001165121"/>
    </source>
</evidence>
<feature type="compositionally biased region" description="Polar residues" evidence="1">
    <location>
        <begin position="67"/>
        <end position="79"/>
    </location>
</feature>
<organism evidence="2 3">
    <name type="scientific">Phytophthora fragariaefolia</name>
    <dbReference type="NCBI Taxonomy" id="1490495"/>
    <lineage>
        <taxon>Eukaryota</taxon>
        <taxon>Sar</taxon>
        <taxon>Stramenopiles</taxon>
        <taxon>Oomycota</taxon>
        <taxon>Peronosporomycetes</taxon>
        <taxon>Peronosporales</taxon>
        <taxon>Peronosporaceae</taxon>
        <taxon>Phytophthora</taxon>
    </lineage>
</organism>
<comment type="caution">
    <text evidence="2">The sequence shown here is derived from an EMBL/GenBank/DDBJ whole genome shotgun (WGS) entry which is preliminary data.</text>
</comment>
<evidence type="ECO:0000256" key="1">
    <source>
        <dbReference type="SAM" id="MobiDB-lite"/>
    </source>
</evidence>
<evidence type="ECO:0000313" key="2">
    <source>
        <dbReference type="EMBL" id="GMF46531.1"/>
    </source>
</evidence>
<accession>A0A9W6XTD7</accession>
<feature type="compositionally biased region" description="Basic and acidic residues" evidence="1">
    <location>
        <begin position="140"/>
        <end position="151"/>
    </location>
</feature>